<evidence type="ECO:0000259" key="7">
    <source>
        <dbReference type="PROSITE" id="PS50076"/>
    </source>
</evidence>
<evidence type="ECO:0000256" key="2">
    <source>
        <dbReference type="ARBA" id="ARBA00022692"/>
    </source>
</evidence>
<dbReference type="SUPFAM" id="SSF46565">
    <property type="entry name" value="Chaperone J-domain"/>
    <property type="match status" value="1"/>
</dbReference>
<proteinExistence type="predicted"/>
<dbReference type="GO" id="GO:0071218">
    <property type="term" value="P:cellular response to misfolded protein"/>
    <property type="evidence" value="ECO:0007669"/>
    <property type="project" value="TreeGrafter"/>
</dbReference>
<dbReference type="InterPro" id="IPR036869">
    <property type="entry name" value="J_dom_sf"/>
</dbReference>
<reference evidence="8" key="1">
    <citation type="submission" date="2016-06" db="UniProtKB">
        <authorList>
            <consortium name="WormBaseParasite"/>
        </authorList>
    </citation>
    <scope>IDENTIFICATION</scope>
</reference>
<dbReference type="Pfam" id="PF00226">
    <property type="entry name" value="DnaJ"/>
    <property type="match status" value="1"/>
</dbReference>
<dbReference type="InterPro" id="IPR051100">
    <property type="entry name" value="DnaJ_subfamily_B/C"/>
</dbReference>
<feature type="region of interest" description="Disordered" evidence="5">
    <location>
        <begin position="19"/>
        <end position="75"/>
    </location>
</feature>
<dbReference type="AlphaFoldDB" id="A0A183IJG4"/>
<evidence type="ECO:0000256" key="1">
    <source>
        <dbReference type="ARBA" id="ARBA00004167"/>
    </source>
</evidence>
<evidence type="ECO:0000256" key="3">
    <source>
        <dbReference type="ARBA" id="ARBA00022989"/>
    </source>
</evidence>
<dbReference type="SMART" id="SM00271">
    <property type="entry name" value="DnaJ"/>
    <property type="match status" value="1"/>
</dbReference>
<name>A0A183IJG4_9BILA</name>
<keyword evidence="4 6" id="KW-0472">Membrane</keyword>
<accession>A0A183IJG4</accession>
<dbReference type="InterPro" id="IPR001623">
    <property type="entry name" value="DnaJ_domain"/>
</dbReference>
<dbReference type="Gene3D" id="1.10.287.110">
    <property type="entry name" value="DnaJ domain"/>
    <property type="match status" value="1"/>
</dbReference>
<evidence type="ECO:0000256" key="4">
    <source>
        <dbReference type="ARBA" id="ARBA00023136"/>
    </source>
</evidence>
<sequence length="314" mass="36888">LLFFDFDLLYFRSRFRGSKSQPNFSDGPDQEPSGSDAQAEETRGRSRSKERRRHDSHSSRYHRTPSTPQVNVDYTKEDLKAVQRIKHCKDYYEILNVPKNFTDSELKKQYRKLALQFHPDKNHVPGATEAFKGSDPKKRERYDLYGNEPPANTTSRTSFYEYDYSRGFEADVTPEQIFNMFFGGSFPRGEIYRGRGGMYHFNSLGVLLQFVPILILVALSLLTQLFLSEPIYSLERNSKYPERRLTDDLKVPYYVAPEFAKQYKWSAIRRIERQIDEDYLRQLQMNCYLEKSKSTKETGDYRATEYACHIAVLD</sequence>
<dbReference type="PANTHER" id="PTHR43908:SF3">
    <property type="entry name" value="AT29763P-RELATED"/>
    <property type="match status" value="1"/>
</dbReference>
<evidence type="ECO:0000313" key="8">
    <source>
        <dbReference type="WBParaSite" id="SBAD_0000393001-mRNA-1"/>
    </source>
</evidence>
<evidence type="ECO:0000256" key="6">
    <source>
        <dbReference type="SAM" id="Phobius"/>
    </source>
</evidence>
<keyword evidence="3 6" id="KW-1133">Transmembrane helix</keyword>
<keyword evidence="2 6" id="KW-0812">Transmembrane</keyword>
<dbReference type="InterPro" id="IPR015399">
    <property type="entry name" value="DUF1977_DnaJ-like"/>
</dbReference>
<comment type="subcellular location">
    <subcellularLocation>
        <location evidence="1">Membrane</location>
        <topology evidence="1">Single-pass membrane protein</topology>
    </subcellularLocation>
</comment>
<organism evidence="8">
    <name type="scientific">Soboliphyme baturini</name>
    <dbReference type="NCBI Taxonomy" id="241478"/>
    <lineage>
        <taxon>Eukaryota</taxon>
        <taxon>Metazoa</taxon>
        <taxon>Ecdysozoa</taxon>
        <taxon>Nematoda</taxon>
        <taxon>Enoplea</taxon>
        <taxon>Dorylaimia</taxon>
        <taxon>Dioctophymatida</taxon>
        <taxon>Dioctophymatoidea</taxon>
        <taxon>Soboliphymatidae</taxon>
        <taxon>Soboliphyme</taxon>
    </lineage>
</organism>
<dbReference type="CDD" id="cd06257">
    <property type="entry name" value="DnaJ"/>
    <property type="match status" value="1"/>
</dbReference>
<dbReference type="PANTHER" id="PTHR43908">
    <property type="entry name" value="AT29763P-RELATED"/>
    <property type="match status" value="1"/>
</dbReference>
<feature type="transmembrane region" description="Helical" evidence="6">
    <location>
        <begin position="204"/>
        <end position="227"/>
    </location>
</feature>
<evidence type="ECO:0000256" key="5">
    <source>
        <dbReference type="SAM" id="MobiDB-lite"/>
    </source>
</evidence>
<protein>
    <submittedName>
        <fullName evidence="8">J domain-containing protein</fullName>
    </submittedName>
</protein>
<dbReference type="PROSITE" id="PS50076">
    <property type="entry name" value="DNAJ_2"/>
    <property type="match status" value="1"/>
</dbReference>
<feature type="domain" description="J" evidence="7">
    <location>
        <begin position="90"/>
        <end position="163"/>
    </location>
</feature>
<dbReference type="WBParaSite" id="SBAD_0000393001-mRNA-1">
    <property type="protein sequence ID" value="SBAD_0000393001-mRNA-1"/>
    <property type="gene ID" value="SBAD_0000393001"/>
</dbReference>
<dbReference type="Pfam" id="PF09320">
    <property type="entry name" value="DUF1977"/>
    <property type="match status" value="1"/>
</dbReference>
<dbReference type="GO" id="GO:0030544">
    <property type="term" value="F:Hsp70 protein binding"/>
    <property type="evidence" value="ECO:0007669"/>
    <property type="project" value="TreeGrafter"/>
</dbReference>
<dbReference type="GO" id="GO:0005789">
    <property type="term" value="C:endoplasmic reticulum membrane"/>
    <property type="evidence" value="ECO:0007669"/>
    <property type="project" value="TreeGrafter"/>
</dbReference>
<feature type="compositionally biased region" description="Basic residues" evidence="5">
    <location>
        <begin position="45"/>
        <end position="63"/>
    </location>
</feature>
<dbReference type="PRINTS" id="PR00625">
    <property type="entry name" value="JDOMAIN"/>
</dbReference>